<comment type="function">
    <text evidence="7">Required for the induction the katG gene for catalase. Involved in the response to hydrogen peroxide.</text>
</comment>
<dbReference type="PANTHER" id="PTHR30346">
    <property type="entry name" value="TRANSCRIPTIONAL DUAL REGULATOR HCAR-RELATED"/>
    <property type="match status" value="1"/>
</dbReference>
<evidence type="ECO:0000256" key="7">
    <source>
        <dbReference type="ARBA" id="ARBA00056658"/>
    </source>
</evidence>
<dbReference type="InterPro" id="IPR000847">
    <property type="entry name" value="LysR_HTH_N"/>
</dbReference>
<dbReference type="SUPFAM" id="SSF46785">
    <property type="entry name" value="Winged helix' DNA-binding domain"/>
    <property type="match status" value="1"/>
</dbReference>
<dbReference type="SUPFAM" id="SSF53850">
    <property type="entry name" value="Periplasmic binding protein-like II"/>
    <property type="match status" value="1"/>
</dbReference>
<dbReference type="AlphaFoldDB" id="A0A172UU99"/>
<evidence type="ECO:0000256" key="4">
    <source>
        <dbReference type="ARBA" id="ARBA00023159"/>
    </source>
</evidence>
<reference evidence="9 10" key="1">
    <citation type="submission" date="2016-05" db="EMBL/GenBank/DDBJ databases">
        <title>Complete genome sequence of a phthalic acid esters degrading Mycobacterium sp. YC-RL4.</title>
        <authorList>
            <person name="Ren L."/>
            <person name="Fan S."/>
            <person name="Ruth N."/>
            <person name="Jia Y."/>
            <person name="Wang J."/>
            <person name="Qiao C."/>
        </authorList>
    </citation>
    <scope>NUCLEOTIDE SEQUENCE [LARGE SCALE GENOMIC DNA]</scope>
    <source>
        <strain evidence="9 10">YC-RL4</strain>
    </source>
</reference>
<dbReference type="InterPro" id="IPR036390">
    <property type="entry name" value="WH_DNA-bd_sf"/>
</dbReference>
<dbReference type="Proteomes" id="UP000077143">
    <property type="component" value="Chromosome"/>
</dbReference>
<dbReference type="InterPro" id="IPR036388">
    <property type="entry name" value="WH-like_DNA-bd_sf"/>
</dbReference>
<sequence length="293" mass="32661">MNIEELQWFVTLAETEHVTDAAAELGISQPTLSRSLARLEAQVGAPLFARLNRRLQLNSYGEILLEHARRSIGEMRSATERIAALRDPETGTVRLAFLHSQAGGFVPDLLRRFRIEAPRVQFELFQGPAHTILERLANGRADLAITSPRPSDHPWRVLYVERLCLAVPRGHRFAGRARLRLADAADEPFVALRPEFGLRLLTDELCLEAGIAPPVVFEAMEIPTMEGLVAAGFGVAVVPVPRPDRAEPGAVYVPLIETTAKRQIGLTWSPDREMPPTARRLVDFIMHIRHDLT</sequence>
<dbReference type="Pfam" id="PF03466">
    <property type="entry name" value="LysR_substrate"/>
    <property type="match status" value="1"/>
</dbReference>
<gene>
    <name evidence="9" type="ORF">A7U43_02275</name>
</gene>
<dbReference type="PANTHER" id="PTHR30346:SF28">
    <property type="entry name" value="HTH-TYPE TRANSCRIPTIONAL REGULATOR CYNR"/>
    <property type="match status" value="1"/>
</dbReference>
<dbReference type="STRING" id="1682113.A7U43_02275"/>
<evidence type="ECO:0000256" key="1">
    <source>
        <dbReference type="ARBA" id="ARBA00009437"/>
    </source>
</evidence>
<organism evidence="9 10">
    <name type="scientific">Mycobacterium adipatum</name>
    <dbReference type="NCBI Taxonomy" id="1682113"/>
    <lineage>
        <taxon>Bacteria</taxon>
        <taxon>Bacillati</taxon>
        <taxon>Actinomycetota</taxon>
        <taxon>Actinomycetes</taxon>
        <taxon>Mycobacteriales</taxon>
        <taxon>Mycobacteriaceae</taxon>
        <taxon>Mycobacterium</taxon>
    </lineage>
</organism>
<evidence type="ECO:0000313" key="10">
    <source>
        <dbReference type="Proteomes" id="UP000077143"/>
    </source>
</evidence>
<evidence type="ECO:0000256" key="3">
    <source>
        <dbReference type="ARBA" id="ARBA00023125"/>
    </source>
</evidence>
<dbReference type="Pfam" id="PF00126">
    <property type="entry name" value="HTH_1"/>
    <property type="match status" value="1"/>
</dbReference>
<evidence type="ECO:0000256" key="2">
    <source>
        <dbReference type="ARBA" id="ARBA00023015"/>
    </source>
</evidence>
<dbReference type="GO" id="GO:0003677">
    <property type="term" value="F:DNA binding"/>
    <property type="evidence" value="ECO:0007669"/>
    <property type="project" value="UniProtKB-KW"/>
</dbReference>
<dbReference type="KEGG" id="madi:A7U43_02275"/>
<keyword evidence="3" id="KW-0238">DNA-binding</keyword>
<keyword evidence="10" id="KW-1185">Reference proteome</keyword>
<dbReference type="PROSITE" id="PS50931">
    <property type="entry name" value="HTH_LYSR"/>
    <property type="match status" value="1"/>
</dbReference>
<comment type="similarity">
    <text evidence="1">Belongs to the LysR transcriptional regulatory family.</text>
</comment>
<dbReference type="EMBL" id="CP015596">
    <property type="protein sequence ID" value="ANE82575.1"/>
    <property type="molecule type" value="Genomic_DNA"/>
</dbReference>
<evidence type="ECO:0000259" key="8">
    <source>
        <dbReference type="PROSITE" id="PS50931"/>
    </source>
</evidence>
<keyword evidence="2" id="KW-0805">Transcription regulation</keyword>
<evidence type="ECO:0000256" key="5">
    <source>
        <dbReference type="ARBA" id="ARBA00023163"/>
    </source>
</evidence>
<name>A0A172UU99_9MYCO</name>
<keyword evidence="4" id="KW-0010">Activator</keyword>
<accession>A0A172UU99</accession>
<protein>
    <recommendedName>
        <fullName evidence="6">Probable hydrogen peroxide-inducible genes activator</fullName>
    </recommendedName>
</protein>
<dbReference type="GO" id="GO:0032993">
    <property type="term" value="C:protein-DNA complex"/>
    <property type="evidence" value="ECO:0007669"/>
    <property type="project" value="TreeGrafter"/>
</dbReference>
<dbReference type="PRINTS" id="PR00039">
    <property type="entry name" value="HTHLYSR"/>
</dbReference>
<dbReference type="OrthoDB" id="9803735at2"/>
<dbReference type="Gene3D" id="1.10.10.10">
    <property type="entry name" value="Winged helix-like DNA-binding domain superfamily/Winged helix DNA-binding domain"/>
    <property type="match status" value="1"/>
</dbReference>
<evidence type="ECO:0000313" key="9">
    <source>
        <dbReference type="EMBL" id="ANE82575.1"/>
    </source>
</evidence>
<dbReference type="GO" id="GO:0003700">
    <property type="term" value="F:DNA-binding transcription factor activity"/>
    <property type="evidence" value="ECO:0007669"/>
    <property type="project" value="InterPro"/>
</dbReference>
<dbReference type="InterPro" id="IPR005119">
    <property type="entry name" value="LysR_subst-bd"/>
</dbReference>
<proteinExistence type="inferred from homology"/>
<keyword evidence="5" id="KW-0804">Transcription</keyword>
<dbReference type="CDD" id="cd08434">
    <property type="entry name" value="PBP2_GltC_like"/>
    <property type="match status" value="1"/>
</dbReference>
<dbReference type="RefSeq" id="WP_068001713.1">
    <property type="nucleotide sequence ID" value="NZ_CP015596.1"/>
</dbReference>
<dbReference type="FunFam" id="1.10.10.10:FF:000001">
    <property type="entry name" value="LysR family transcriptional regulator"/>
    <property type="match status" value="1"/>
</dbReference>
<dbReference type="Gene3D" id="3.40.190.290">
    <property type="match status" value="1"/>
</dbReference>
<evidence type="ECO:0000256" key="6">
    <source>
        <dbReference type="ARBA" id="ARBA00040885"/>
    </source>
</evidence>
<feature type="domain" description="HTH lysR-type" evidence="8">
    <location>
        <begin position="1"/>
        <end position="58"/>
    </location>
</feature>